<dbReference type="Gene3D" id="2.40.180.10">
    <property type="entry name" value="Catalase core domain"/>
    <property type="match status" value="2"/>
</dbReference>
<name>A0A9Q1CQV6_HOLLE</name>
<protein>
    <submittedName>
        <fullName evidence="3">Lipoxygenase-likey domain-containing protein 1</fullName>
    </submittedName>
</protein>
<organism evidence="3 4">
    <name type="scientific">Holothuria leucospilota</name>
    <name type="common">Black long sea cucumber</name>
    <name type="synonym">Mertensiothuria leucospilota</name>
    <dbReference type="NCBI Taxonomy" id="206669"/>
    <lineage>
        <taxon>Eukaryota</taxon>
        <taxon>Metazoa</taxon>
        <taxon>Echinodermata</taxon>
        <taxon>Eleutherozoa</taxon>
        <taxon>Echinozoa</taxon>
        <taxon>Holothuroidea</taxon>
        <taxon>Aspidochirotacea</taxon>
        <taxon>Aspidochirotida</taxon>
        <taxon>Holothuriidae</taxon>
        <taxon>Holothuria</taxon>
    </lineage>
</organism>
<sequence>MILELTSFPENRGSFSCHYGSLLVAAKETDTRTPYAFVMSRGRTLLILVEVKGHLRSLEGHRPASAPARRNSNSRGHRKVSEVVYKVSVTTGNKKNAGTDAHVYIQLRGSKGKMPKKKLTKKSTKTQSGFVKVKFSRNTTKSFKLKSAELGDLQSLIVEYDGLKKRHSYFLESIAVVTNLSTKQTRTFPCNQWLSLFESDCQLSRTLDAVDNKKYGKTGYKYIIHVFTGKKRGAGTDANVSITIFGEGGDSGERRLKSSKNNFERGQEDQFAIESYPLGPLKKIRVGHDNSMVGAGWFLDKVIIDDVEMNATYELPCNRWLAKDEDDGLITRELYCGKNAGSEDSSSHWANGSSPADILVSLNLFERCRPY</sequence>
<feature type="domain" description="PLAT" evidence="2">
    <location>
        <begin position="220"/>
        <end position="335"/>
    </location>
</feature>
<evidence type="ECO:0000313" key="4">
    <source>
        <dbReference type="Proteomes" id="UP001152320"/>
    </source>
</evidence>
<proteinExistence type="predicted"/>
<gene>
    <name evidence="3" type="ORF">HOLleu_03505</name>
</gene>
<dbReference type="Pfam" id="PF01477">
    <property type="entry name" value="PLAT"/>
    <property type="match status" value="2"/>
</dbReference>
<evidence type="ECO:0000256" key="1">
    <source>
        <dbReference type="PROSITE-ProRule" id="PRU00152"/>
    </source>
</evidence>
<dbReference type="EMBL" id="JAIZAY010000001">
    <property type="protein sequence ID" value="KAJ8050342.1"/>
    <property type="molecule type" value="Genomic_DNA"/>
</dbReference>
<dbReference type="OrthoDB" id="5322100at2759"/>
<keyword evidence="4" id="KW-1185">Reference proteome</keyword>
<dbReference type="AlphaFoldDB" id="A0A9Q1CQV6"/>
<dbReference type="SMART" id="SM00308">
    <property type="entry name" value="LH2"/>
    <property type="match status" value="2"/>
</dbReference>
<reference evidence="3" key="1">
    <citation type="submission" date="2021-10" db="EMBL/GenBank/DDBJ databases">
        <title>Tropical sea cucumber genome reveals ecological adaptation and Cuvierian tubules defense mechanism.</title>
        <authorList>
            <person name="Chen T."/>
        </authorList>
    </citation>
    <scope>NUCLEOTIDE SEQUENCE</scope>
    <source>
        <strain evidence="3">Nanhai2018</strain>
        <tissue evidence="3">Muscle</tissue>
    </source>
</reference>
<dbReference type="PANTHER" id="PTHR45901">
    <property type="entry name" value="PROTEIN CBG12474"/>
    <property type="match status" value="1"/>
</dbReference>
<dbReference type="InterPro" id="IPR001024">
    <property type="entry name" value="PLAT/LH2_dom"/>
</dbReference>
<dbReference type="SUPFAM" id="SSF49723">
    <property type="entry name" value="Lipase/lipooxygenase domain (PLAT/LH2 domain)"/>
    <property type="match status" value="2"/>
</dbReference>
<accession>A0A9Q1CQV6</accession>
<dbReference type="PROSITE" id="PS50095">
    <property type="entry name" value="PLAT"/>
    <property type="match status" value="2"/>
</dbReference>
<dbReference type="InterPro" id="IPR036392">
    <property type="entry name" value="PLAT/LH2_dom_sf"/>
</dbReference>
<dbReference type="InterPro" id="IPR052970">
    <property type="entry name" value="Inner_ear_hair_cell_LOXHD"/>
</dbReference>
<dbReference type="PANTHER" id="PTHR45901:SF3">
    <property type="entry name" value="LIPOXYGENASE HOMOLOGY DOMAIN-CONTAINING PROTEIN 1"/>
    <property type="match status" value="1"/>
</dbReference>
<feature type="domain" description="PLAT" evidence="2">
    <location>
        <begin position="83"/>
        <end position="208"/>
    </location>
</feature>
<evidence type="ECO:0000259" key="2">
    <source>
        <dbReference type="PROSITE" id="PS50095"/>
    </source>
</evidence>
<dbReference type="Proteomes" id="UP001152320">
    <property type="component" value="Chromosome 1"/>
</dbReference>
<comment type="caution">
    <text evidence="1">Lacks conserved residue(s) required for the propagation of feature annotation.</text>
</comment>
<evidence type="ECO:0000313" key="3">
    <source>
        <dbReference type="EMBL" id="KAJ8050342.1"/>
    </source>
</evidence>
<comment type="caution">
    <text evidence="3">The sequence shown here is derived from an EMBL/GenBank/DDBJ whole genome shotgun (WGS) entry which is preliminary data.</text>
</comment>
<dbReference type="CDD" id="cd01756">
    <property type="entry name" value="PLAT_repeat"/>
    <property type="match status" value="1"/>
</dbReference>